<sequence length="680" mass="74147">MPETVELLGQASGYGVLVGVGALFAIGIVVATKLSSRYLAENSQSTEMFMVAGRKVGVGLTASAVYSSWTWSTEFLMVTTMVYNYGVMASFWYGVGLCFQICLMSLLGMEAKKKIPASHTCLEIVEIRYGKACHILYMILCLVNNIISCSAMILGASGAISVIAGNMHIVACTMLIPFGVLLYTTVGGLKSTFLTDYVHSFVVLVVMCYAATSVLTSPEIGGMGGLYDKVIAHDGDRYIKGNFQGSFLTGKSQGAIFFGIVLTIGNTGLTVMDSSFWQKSFSADLDASVPGYLLAAGTIFANVWPIGTIVGLAAIVLESTPIFPTYPRLMSAYEVNSGFVLPYTFKAVMGDSALGAVLLILYLAVTSTASAQMISVSSIISFDIYKKYIKPDATNKHLINVSHFGVVFFGLFAAGFSLVLHYAGTNMTWLTYFVSMVICPGVIPLVLTIMWDGQTRLASFISPIIGMVSGIAVWLSTAYHFHGSISILSTGDQIPSLYGGLTAIFLPGVISVIVSLTINPHKFDWNEFKRAQLIVVDPQEDYIDEVQFVSEAASKEKDEPVVVATLDAGTPAEQASLETDLEDDEVKRLKKLNFYIKISRIAAVFVFVVTWVVWPMPLYRDWIWNKAFFKGWTTMAILWLYLAFVIIGLFPLYDGRHSLAKVGRGFYRDFIVRKGKQASS</sequence>
<dbReference type="Gene3D" id="1.20.1730.10">
    <property type="entry name" value="Sodium/glucose cotransporter"/>
    <property type="match status" value="1"/>
</dbReference>
<name>A0A1E3QJN6_9ASCO</name>
<feature type="transmembrane region" description="Helical" evidence="7">
    <location>
        <begin position="254"/>
        <end position="272"/>
    </location>
</feature>
<reference evidence="9" key="1">
    <citation type="submission" date="2016-05" db="EMBL/GenBank/DDBJ databases">
        <title>Comparative genomics of biotechnologically important yeasts.</title>
        <authorList>
            <consortium name="DOE Joint Genome Institute"/>
            <person name="Riley R."/>
            <person name="Haridas S."/>
            <person name="Wolfe K.H."/>
            <person name="Lopes M.R."/>
            <person name="Hittinger C.T."/>
            <person name="Goker M."/>
            <person name="Salamov A."/>
            <person name="Wisecaver J."/>
            <person name="Long T.M."/>
            <person name="Aerts A.L."/>
            <person name="Barry K."/>
            <person name="Choi C."/>
            <person name="Clum A."/>
            <person name="Coughlan A.Y."/>
            <person name="Deshpande S."/>
            <person name="Douglass A.P."/>
            <person name="Hanson S.J."/>
            <person name="Klenk H.-P."/>
            <person name="Labutti K."/>
            <person name="Lapidus A."/>
            <person name="Lindquist E."/>
            <person name="Lipzen A."/>
            <person name="Meier-Kolthoff J.P."/>
            <person name="Ohm R.A."/>
            <person name="Otillar R.P."/>
            <person name="Pangilinan J."/>
            <person name="Peng Y."/>
            <person name="Rokas A."/>
            <person name="Rosa C.A."/>
            <person name="Scheuner C."/>
            <person name="Sibirny A.A."/>
            <person name="Slot J.C."/>
            <person name="Stielow J.B."/>
            <person name="Sun H."/>
            <person name="Kurtzman C.P."/>
            <person name="Blackwell M."/>
            <person name="Grigoriev I.V."/>
            <person name="Jeffries T.W."/>
        </authorList>
    </citation>
    <scope>NUCLEOTIDE SEQUENCE [LARGE SCALE GENOMIC DNA]</scope>
    <source>
        <strain evidence="9">NRRL Y-12698</strain>
    </source>
</reference>
<feature type="transmembrane region" description="Helical" evidence="7">
    <location>
        <begin position="135"/>
        <end position="156"/>
    </location>
</feature>
<keyword evidence="5 7" id="KW-0472">Membrane</keyword>
<dbReference type="AlphaFoldDB" id="A0A1E3QJN6"/>
<dbReference type="Proteomes" id="UP000094336">
    <property type="component" value="Unassembled WGS sequence"/>
</dbReference>
<feature type="transmembrane region" description="Helical" evidence="7">
    <location>
        <begin position="594"/>
        <end position="614"/>
    </location>
</feature>
<accession>A0A1E3QJN6</accession>
<evidence type="ECO:0000256" key="5">
    <source>
        <dbReference type="ARBA" id="ARBA00023136"/>
    </source>
</evidence>
<comment type="subcellular location">
    <subcellularLocation>
        <location evidence="1">Membrane</location>
        <topology evidence="1">Multi-pass membrane protein</topology>
    </subcellularLocation>
</comment>
<dbReference type="EMBL" id="KV454441">
    <property type="protein sequence ID" value="ODQ77282.1"/>
    <property type="molecule type" value="Genomic_DNA"/>
</dbReference>
<evidence type="ECO:0008006" key="10">
    <source>
        <dbReference type="Google" id="ProtNLM"/>
    </source>
</evidence>
<dbReference type="PANTHER" id="PTHR46154">
    <property type="match status" value="1"/>
</dbReference>
<dbReference type="InterPro" id="IPR031155">
    <property type="entry name" value="DUR"/>
</dbReference>
<evidence type="ECO:0000256" key="1">
    <source>
        <dbReference type="ARBA" id="ARBA00004141"/>
    </source>
</evidence>
<comment type="similarity">
    <text evidence="2 6">Belongs to the sodium:solute symporter (SSF) (TC 2.A.21) family.</text>
</comment>
<evidence type="ECO:0000256" key="7">
    <source>
        <dbReference type="SAM" id="Phobius"/>
    </source>
</evidence>
<dbReference type="PANTHER" id="PTHR46154:SF3">
    <property type="entry name" value="DUR32P"/>
    <property type="match status" value="1"/>
</dbReference>
<evidence type="ECO:0000313" key="9">
    <source>
        <dbReference type="Proteomes" id="UP000094336"/>
    </source>
</evidence>
<dbReference type="CDD" id="cd11476">
    <property type="entry name" value="SLC5sbd_DUR3"/>
    <property type="match status" value="1"/>
</dbReference>
<feature type="transmembrane region" description="Helical" evidence="7">
    <location>
        <begin position="429"/>
        <end position="450"/>
    </location>
</feature>
<dbReference type="Pfam" id="PF00474">
    <property type="entry name" value="SSF"/>
    <property type="match status" value="1"/>
</dbReference>
<dbReference type="InterPro" id="IPR001734">
    <property type="entry name" value="Na/solute_symporter"/>
</dbReference>
<feature type="transmembrane region" description="Helical" evidence="7">
    <location>
        <begin position="197"/>
        <end position="216"/>
    </location>
</feature>
<feature type="transmembrane region" description="Helical" evidence="7">
    <location>
        <begin position="162"/>
        <end position="185"/>
    </location>
</feature>
<dbReference type="GeneID" id="30147832"/>
<keyword evidence="4 7" id="KW-1133">Transmembrane helix</keyword>
<evidence type="ECO:0000313" key="8">
    <source>
        <dbReference type="EMBL" id="ODQ77282.1"/>
    </source>
</evidence>
<feature type="transmembrane region" description="Helical" evidence="7">
    <location>
        <begin position="401"/>
        <end position="423"/>
    </location>
</feature>
<feature type="transmembrane region" description="Helical" evidence="7">
    <location>
        <begin position="91"/>
        <end position="109"/>
    </location>
</feature>
<dbReference type="STRING" id="984486.A0A1E3QJN6"/>
<feature type="transmembrane region" description="Helical" evidence="7">
    <location>
        <begin position="457"/>
        <end position="477"/>
    </location>
</feature>
<feature type="transmembrane region" description="Helical" evidence="7">
    <location>
        <begin position="12"/>
        <end position="31"/>
    </location>
</feature>
<keyword evidence="3 7" id="KW-0812">Transmembrane</keyword>
<dbReference type="OrthoDB" id="6132759at2759"/>
<evidence type="ECO:0000256" key="4">
    <source>
        <dbReference type="ARBA" id="ARBA00022989"/>
    </source>
</evidence>
<feature type="transmembrane region" description="Helical" evidence="7">
    <location>
        <begin position="292"/>
        <end position="317"/>
    </location>
</feature>
<proteinExistence type="inferred from homology"/>
<dbReference type="RefSeq" id="XP_018982610.1">
    <property type="nucleotide sequence ID" value="XM_019129979.1"/>
</dbReference>
<feature type="transmembrane region" description="Helical" evidence="7">
    <location>
        <begin position="353"/>
        <end position="380"/>
    </location>
</feature>
<dbReference type="PROSITE" id="PS50283">
    <property type="entry name" value="NA_SOLUT_SYMP_3"/>
    <property type="match status" value="1"/>
</dbReference>
<protein>
    <recommendedName>
        <fullName evidence="10">Urea active transporter</fullName>
    </recommendedName>
</protein>
<evidence type="ECO:0000256" key="3">
    <source>
        <dbReference type="ARBA" id="ARBA00022692"/>
    </source>
</evidence>
<evidence type="ECO:0000256" key="6">
    <source>
        <dbReference type="RuleBase" id="RU362091"/>
    </source>
</evidence>
<feature type="transmembrane region" description="Helical" evidence="7">
    <location>
        <begin position="497"/>
        <end position="518"/>
    </location>
</feature>
<organism evidence="8 9">
    <name type="scientific">Babjeviella inositovora NRRL Y-12698</name>
    <dbReference type="NCBI Taxonomy" id="984486"/>
    <lineage>
        <taxon>Eukaryota</taxon>
        <taxon>Fungi</taxon>
        <taxon>Dikarya</taxon>
        <taxon>Ascomycota</taxon>
        <taxon>Saccharomycotina</taxon>
        <taxon>Pichiomycetes</taxon>
        <taxon>Serinales incertae sedis</taxon>
        <taxon>Babjeviella</taxon>
    </lineage>
</organism>
<dbReference type="InterPro" id="IPR038377">
    <property type="entry name" value="Na/Glc_symporter_sf"/>
</dbReference>
<dbReference type="GO" id="GO:0005886">
    <property type="term" value="C:plasma membrane"/>
    <property type="evidence" value="ECO:0007669"/>
    <property type="project" value="TreeGrafter"/>
</dbReference>
<feature type="transmembrane region" description="Helical" evidence="7">
    <location>
        <begin position="52"/>
        <end position="71"/>
    </location>
</feature>
<gene>
    <name evidence="8" type="ORF">BABINDRAFT_163560</name>
</gene>
<keyword evidence="9" id="KW-1185">Reference proteome</keyword>
<dbReference type="GO" id="GO:0015204">
    <property type="term" value="F:urea transmembrane transporter activity"/>
    <property type="evidence" value="ECO:0007669"/>
    <property type="project" value="InterPro"/>
</dbReference>
<evidence type="ECO:0000256" key="2">
    <source>
        <dbReference type="ARBA" id="ARBA00006434"/>
    </source>
</evidence>
<feature type="transmembrane region" description="Helical" evidence="7">
    <location>
        <begin position="634"/>
        <end position="653"/>
    </location>
</feature>